<dbReference type="InterPro" id="IPR029058">
    <property type="entry name" value="AB_hydrolase_fold"/>
</dbReference>
<protein>
    <recommendedName>
        <fullName evidence="3">Alpha/beta hydrolase</fullName>
    </recommendedName>
</protein>
<comment type="caution">
    <text evidence="1">The sequence shown here is derived from an EMBL/GenBank/DDBJ whole genome shotgun (WGS) entry which is preliminary data.</text>
</comment>
<evidence type="ECO:0000313" key="2">
    <source>
        <dbReference type="Proteomes" id="UP000240608"/>
    </source>
</evidence>
<accession>A0A2T4DVN9</accession>
<organism evidence="1 2">
    <name type="scientific">Marivirga lumbricoides</name>
    <dbReference type="NCBI Taxonomy" id="1046115"/>
    <lineage>
        <taxon>Bacteria</taxon>
        <taxon>Pseudomonadati</taxon>
        <taxon>Bacteroidota</taxon>
        <taxon>Cytophagia</taxon>
        <taxon>Cytophagales</taxon>
        <taxon>Marivirgaceae</taxon>
        <taxon>Marivirga</taxon>
    </lineage>
</organism>
<name>A0A2T4DVN9_9BACT</name>
<proteinExistence type="predicted"/>
<dbReference type="EMBL" id="PYVU01000003">
    <property type="protein sequence ID" value="PTB97870.1"/>
    <property type="molecule type" value="Genomic_DNA"/>
</dbReference>
<dbReference type="Gene3D" id="3.40.50.1820">
    <property type="entry name" value="alpha/beta hydrolase"/>
    <property type="match status" value="1"/>
</dbReference>
<sequence>MMAHSWGGVIILSYLARFKHENLKAQVFFGSKRDVKVQNIYRWFNIDLLWNKMGTYLVHKHGYLPATKYNIGSDNEAKHFYLQVNNWVYSDEWIDSFDGFNYAEALQKQKIAPTLHLTGAKDTHSGHPKDVKRLMVEIGNQEDHHFQVIGKKYGYKHNYNHINLLTHPDAPIDHFQEVLQWLKKHY</sequence>
<evidence type="ECO:0000313" key="1">
    <source>
        <dbReference type="EMBL" id="PTB97870.1"/>
    </source>
</evidence>
<dbReference type="AlphaFoldDB" id="A0A2T4DVN9"/>
<evidence type="ECO:0008006" key="3">
    <source>
        <dbReference type="Google" id="ProtNLM"/>
    </source>
</evidence>
<reference evidence="1 2" key="1">
    <citation type="submission" date="2018-03" db="EMBL/GenBank/DDBJ databases">
        <title>Cross-interface Injection: A General Nanoliter Liquid Handling Method Applied to Single Cells Genome Amplification Automated Nanoliter Liquid Handling Applied to Single Cell Multiple Displacement Amplification.</title>
        <authorList>
            <person name="Yun J."/>
            <person name="Xu P."/>
            <person name="Xu J."/>
            <person name="Dai X."/>
            <person name="Wang Y."/>
            <person name="Zheng X."/>
            <person name="Cao C."/>
            <person name="Yi Q."/>
            <person name="Zhu Y."/>
            <person name="Wang L."/>
            <person name="Dong Z."/>
            <person name="Huang Y."/>
            <person name="Huang L."/>
            <person name="Du W."/>
        </authorList>
    </citation>
    <scope>NUCLEOTIDE SEQUENCE [LARGE SCALE GENOMIC DNA]</scope>
    <source>
        <strain evidence="1 2">Z-D1-2</strain>
    </source>
</reference>
<dbReference type="SUPFAM" id="SSF53474">
    <property type="entry name" value="alpha/beta-Hydrolases"/>
    <property type="match status" value="1"/>
</dbReference>
<dbReference type="Proteomes" id="UP000240608">
    <property type="component" value="Unassembled WGS sequence"/>
</dbReference>
<gene>
    <name evidence="1" type="ORF">C9994_00650</name>
</gene>